<sequence length="135" mass="14256">MRPSTEGVNSSARDSAAKRTTCSLNFAPVLLVEVFLIFSLSIPPSILFPLPVSSSPAFLTSRLTVPFLFLVSLSTTTTTTLPPPPPPSPPSRRQLALIPSMGTPGRGRSGKERLSPPYALPFLDTSPGLTPPPSS</sequence>
<keyword evidence="2" id="KW-0812">Transmembrane</keyword>
<keyword evidence="4" id="KW-1185">Reference proteome</keyword>
<evidence type="ECO:0000256" key="1">
    <source>
        <dbReference type="SAM" id="MobiDB-lite"/>
    </source>
</evidence>
<organism evidence="3 4">
    <name type="scientific">Portunus trituberculatus</name>
    <name type="common">Swimming crab</name>
    <name type="synonym">Neptunus trituberculatus</name>
    <dbReference type="NCBI Taxonomy" id="210409"/>
    <lineage>
        <taxon>Eukaryota</taxon>
        <taxon>Metazoa</taxon>
        <taxon>Ecdysozoa</taxon>
        <taxon>Arthropoda</taxon>
        <taxon>Crustacea</taxon>
        <taxon>Multicrustacea</taxon>
        <taxon>Malacostraca</taxon>
        <taxon>Eumalacostraca</taxon>
        <taxon>Eucarida</taxon>
        <taxon>Decapoda</taxon>
        <taxon>Pleocyemata</taxon>
        <taxon>Brachyura</taxon>
        <taxon>Eubrachyura</taxon>
        <taxon>Portunoidea</taxon>
        <taxon>Portunidae</taxon>
        <taxon>Portuninae</taxon>
        <taxon>Portunus</taxon>
    </lineage>
</organism>
<accession>A0A5B7CN94</accession>
<keyword evidence="2" id="KW-1133">Transmembrane helix</keyword>
<proteinExistence type="predicted"/>
<evidence type="ECO:0000256" key="2">
    <source>
        <dbReference type="SAM" id="Phobius"/>
    </source>
</evidence>
<evidence type="ECO:0000313" key="4">
    <source>
        <dbReference type="Proteomes" id="UP000324222"/>
    </source>
</evidence>
<name>A0A5B7CN94_PORTR</name>
<evidence type="ECO:0000313" key="3">
    <source>
        <dbReference type="EMBL" id="MPC11137.1"/>
    </source>
</evidence>
<gene>
    <name evidence="3" type="ORF">E2C01_003795</name>
</gene>
<keyword evidence="2" id="KW-0472">Membrane</keyword>
<dbReference type="EMBL" id="VSRR010000147">
    <property type="protein sequence ID" value="MPC11137.1"/>
    <property type="molecule type" value="Genomic_DNA"/>
</dbReference>
<dbReference type="AlphaFoldDB" id="A0A5B7CN94"/>
<feature type="transmembrane region" description="Helical" evidence="2">
    <location>
        <begin position="21"/>
        <end position="43"/>
    </location>
</feature>
<feature type="region of interest" description="Disordered" evidence="1">
    <location>
        <begin position="76"/>
        <end position="135"/>
    </location>
</feature>
<reference evidence="3 4" key="1">
    <citation type="submission" date="2019-05" db="EMBL/GenBank/DDBJ databases">
        <title>Another draft genome of Portunus trituberculatus and its Hox gene families provides insights of decapod evolution.</title>
        <authorList>
            <person name="Jeong J.-H."/>
            <person name="Song I."/>
            <person name="Kim S."/>
            <person name="Choi T."/>
            <person name="Kim D."/>
            <person name="Ryu S."/>
            <person name="Kim W."/>
        </authorList>
    </citation>
    <scope>NUCLEOTIDE SEQUENCE [LARGE SCALE GENOMIC DNA]</scope>
    <source>
        <tissue evidence="3">Muscle</tissue>
    </source>
</reference>
<feature type="compositionally biased region" description="Pro residues" evidence="1">
    <location>
        <begin position="81"/>
        <end position="90"/>
    </location>
</feature>
<dbReference type="Proteomes" id="UP000324222">
    <property type="component" value="Unassembled WGS sequence"/>
</dbReference>
<protein>
    <submittedName>
        <fullName evidence="3">Uncharacterized protein</fullName>
    </submittedName>
</protein>
<comment type="caution">
    <text evidence="3">The sequence shown here is derived from an EMBL/GenBank/DDBJ whole genome shotgun (WGS) entry which is preliminary data.</text>
</comment>